<evidence type="ECO:0000256" key="6">
    <source>
        <dbReference type="ARBA" id="ARBA00049091"/>
    </source>
</evidence>
<dbReference type="EMBL" id="KE125142">
    <property type="protein sequence ID" value="EPB71009.1"/>
    <property type="molecule type" value="Genomic_DNA"/>
</dbReference>
<keyword evidence="3" id="KW-0560">Oxidoreductase</keyword>
<evidence type="ECO:0000256" key="5">
    <source>
        <dbReference type="ARBA" id="ARBA00023284"/>
    </source>
</evidence>
<name>A0A0D6LGB5_9BILA</name>
<evidence type="ECO:0000313" key="9">
    <source>
        <dbReference type="Proteomes" id="UP000054495"/>
    </source>
</evidence>
<evidence type="ECO:0000259" key="7">
    <source>
        <dbReference type="Pfam" id="PF00578"/>
    </source>
</evidence>
<sequence>MASPDCLSLSEPFDYEKAQECNSQQAADKGKNELDVVGSEELCDGKYLLYLMSKAFIGKPAPDFATKAVFDGDFVDVKLSDYKGKYVVLFFYPLDL</sequence>
<evidence type="ECO:0000256" key="4">
    <source>
        <dbReference type="ARBA" id="ARBA00023157"/>
    </source>
</evidence>
<keyword evidence="4" id="KW-1015">Disulfide bond</keyword>
<dbReference type="InterPro" id="IPR050217">
    <property type="entry name" value="Peroxiredoxin"/>
</dbReference>
<comment type="catalytic activity">
    <reaction evidence="6">
        <text>a hydroperoxide + [thioredoxin]-dithiol = an alcohol + [thioredoxin]-disulfide + H2O</text>
        <dbReference type="Rhea" id="RHEA:62620"/>
        <dbReference type="Rhea" id="RHEA-COMP:10698"/>
        <dbReference type="Rhea" id="RHEA-COMP:10700"/>
        <dbReference type="ChEBI" id="CHEBI:15377"/>
        <dbReference type="ChEBI" id="CHEBI:29950"/>
        <dbReference type="ChEBI" id="CHEBI:30879"/>
        <dbReference type="ChEBI" id="CHEBI:35924"/>
        <dbReference type="ChEBI" id="CHEBI:50058"/>
        <dbReference type="EC" id="1.11.1.24"/>
    </reaction>
</comment>
<proteinExistence type="inferred from homology"/>
<dbReference type="PANTHER" id="PTHR10681:SF163">
    <property type="entry name" value="AT16346P-RELATED"/>
    <property type="match status" value="1"/>
</dbReference>
<comment type="similarity">
    <text evidence="1">Belongs to the peroxiredoxin family. AhpC/Prx1 subfamily.</text>
</comment>
<dbReference type="Proteomes" id="UP000054495">
    <property type="component" value="Unassembled WGS sequence"/>
</dbReference>
<feature type="domain" description="Alkyl hydroperoxide reductase subunit C/ Thiol specific antioxidant" evidence="7">
    <location>
        <begin position="57"/>
        <end position="95"/>
    </location>
</feature>
<dbReference type="GO" id="GO:0045454">
    <property type="term" value="P:cell redox homeostasis"/>
    <property type="evidence" value="ECO:0007669"/>
    <property type="project" value="TreeGrafter"/>
</dbReference>
<keyword evidence="9" id="KW-1185">Reference proteome</keyword>
<gene>
    <name evidence="8" type="ORF">ANCCEY_09894</name>
</gene>
<dbReference type="GO" id="GO:0042744">
    <property type="term" value="P:hydrogen peroxide catabolic process"/>
    <property type="evidence" value="ECO:0007669"/>
    <property type="project" value="TreeGrafter"/>
</dbReference>
<accession>A0A0D6LGB5</accession>
<dbReference type="PANTHER" id="PTHR10681">
    <property type="entry name" value="THIOREDOXIN PEROXIDASE"/>
    <property type="match status" value="1"/>
</dbReference>
<dbReference type="SUPFAM" id="SSF52833">
    <property type="entry name" value="Thioredoxin-like"/>
    <property type="match status" value="1"/>
</dbReference>
<dbReference type="GO" id="GO:0019430">
    <property type="term" value="P:removal of superoxide radicals"/>
    <property type="evidence" value="ECO:0007669"/>
    <property type="project" value="TreeGrafter"/>
</dbReference>
<evidence type="ECO:0000256" key="3">
    <source>
        <dbReference type="ARBA" id="ARBA00023002"/>
    </source>
</evidence>
<keyword evidence="5" id="KW-0676">Redox-active center</keyword>
<protein>
    <recommendedName>
        <fullName evidence="2">thioredoxin-dependent peroxiredoxin</fullName>
        <ecNumber evidence="2">1.11.1.24</ecNumber>
    </recommendedName>
</protein>
<dbReference type="GO" id="GO:0008379">
    <property type="term" value="F:thioredoxin peroxidase activity"/>
    <property type="evidence" value="ECO:0007669"/>
    <property type="project" value="TreeGrafter"/>
</dbReference>
<evidence type="ECO:0000313" key="8">
    <source>
        <dbReference type="EMBL" id="EPB71009.1"/>
    </source>
</evidence>
<organism evidence="8 9">
    <name type="scientific">Ancylostoma ceylanicum</name>
    <dbReference type="NCBI Taxonomy" id="53326"/>
    <lineage>
        <taxon>Eukaryota</taxon>
        <taxon>Metazoa</taxon>
        <taxon>Ecdysozoa</taxon>
        <taxon>Nematoda</taxon>
        <taxon>Chromadorea</taxon>
        <taxon>Rhabditida</taxon>
        <taxon>Rhabditina</taxon>
        <taxon>Rhabditomorpha</taxon>
        <taxon>Strongyloidea</taxon>
        <taxon>Ancylostomatidae</taxon>
        <taxon>Ancylostomatinae</taxon>
        <taxon>Ancylostoma</taxon>
    </lineage>
</organism>
<dbReference type="Pfam" id="PF00578">
    <property type="entry name" value="AhpC-TSA"/>
    <property type="match status" value="1"/>
</dbReference>
<dbReference type="InterPro" id="IPR036249">
    <property type="entry name" value="Thioredoxin-like_sf"/>
</dbReference>
<dbReference type="AlphaFoldDB" id="A0A0D6LGB5"/>
<evidence type="ECO:0000256" key="2">
    <source>
        <dbReference type="ARBA" id="ARBA00013017"/>
    </source>
</evidence>
<dbReference type="GO" id="GO:0005829">
    <property type="term" value="C:cytosol"/>
    <property type="evidence" value="ECO:0007669"/>
    <property type="project" value="TreeGrafter"/>
</dbReference>
<evidence type="ECO:0000256" key="1">
    <source>
        <dbReference type="ARBA" id="ARBA00009796"/>
    </source>
</evidence>
<dbReference type="EC" id="1.11.1.24" evidence="2"/>
<reference evidence="8 9" key="1">
    <citation type="submission" date="2013-05" db="EMBL/GenBank/DDBJ databases">
        <title>Draft genome of the parasitic nematode Anyclostoma ceylanicum.</title>
        <authorList>
            <person name="Mitreva M."/>
        </authorList>
    </citation>
    <scope>NUCLEOTIDE SEQUENCE [LARGE SCALE GENOMIC DNA]</scope>
</reference>
<dbReference type="InterPro" id="IPR000866">
    <property type="entry name" value="AhpC/TSA"/>
</dbReference>
<dbReference type="Gene3D" id="3.40.30.10">
    <property type="entry name" value="Glutaredoxin"/>
    <property type="match status" value="1"/>
</dbReference>